<dbReference type="AlphaFoldDB" id="A0A841BRQ9"/>
<comment type="caution">
    <text evidence="1">The sequence shown here is derived from an EMBL/GenBank/DDBJ whole genome shotgun (WGS) entry which is preliminary data.</text>
</comment>
<dbReference type="EMBL" id="JACHMN010000002">
    <property type="protein sequence ID" value="MBB5870088.1"/>
    <property type="molecule type" value="Genomic_DNA"/>
</dbReference>
<dbReference type="RefSeq" id="WP_184837212.1">
    <property type="nucleotide sequence ID" value="NZ_JACHMN010000002.1"/>
</dbReference>
<proteinExistence type="predicted"/>
<reference evidence="1 2" key="1">
    <citation type="submission" date="2020-08" db="EMBL/GenBank/DDBJ databases">
        <title>Sequencing the genomes of 1000 actinobacteria strains.</title>
        <authorList>
            <person name="Klenk H.-P."/>
        </authorList>
    </citation>
    <scope>NUCLEOTIDE SEQUENCE [LARGE SCALE GENOMIC DNA]</scope>
    <source>
        <strain evidence="1 2">DSM 45362</strain>
    </source>
</reference>
<protein>
    <submittedName>
        <fullName evidence="1">Uncharacterized protein</fullName>
    </submittedName>
</protein>
<evidence type="ECO:0000313" key="2">
    <source>
        <dbReference type="Proteomes" id="UP000587527"/>
    </source>
</evidence>
<evidence type="ECO:0000313" key="1">
    <source>
        <dbReference type="EMBL" id="MBB5870088.1"/>
    </source>
</evidence>
<organism evidence="1 2">
    <name type="scientific">Allocatelliglobosispora scoriae</name>
    <dbReference type="NCBI Taxonomy" id="643052"/>
    <lineage>
        <taxon>Bacteria</taxon>
        <taxon>Bacillati</taxon>
        <taxon>Actinomycetota</taxon>
        <taxon>Actinomycetes</taxon>
        <taxon>Micromonosporales</taxon>
        <taxon>Micromonosporaceae</taxon>
        <taxon>Allocatelliglobosispora</taxon>
    </lineage>
</organism>
<name>A0A841BRQ9_9ACTN</name>
<gene>
    <name evidence="1" type="ORF">F4553_003467</name>
</gene>
<dbReference type="Proteomes" id="UP000587527">
    <property type="component" value="Unassembled WGS sequence"/>
</dbReference>
<keyword evidence="2" id="KW-1185">Reference proteome</keyword>
<sequence>MRRPLLRIAPLTLLAAGLLLAPAAGVIASDIDSVVSYRAPSRFTPGWGPADIPREVVYLDGGAEVHSGPPSADAHPAIDALAAVRVVDANSSGHSYEQHAEVALRIVWFTKEYLSGTPTAYRIQPDEKRLMYVVLIHDHIAGGGGRYRPGQAPQAPRQPGGIITFVDALTGELVYSGGQVVGVKKGTYPGQ</sequence>
<accession>A0A841BRQ9</accession>